<reference evidence="3 4" key="1">
    <citation type="submission" date="2016-10" db="EMBL/GenBank/DDBJ databases">
        <authorList>
            <person name="de Groot N.N."/>
        </authorList>
    </citation>
    <scope>NUCLEOTIDE SEQUENCE [LARGE SCALE GENOMIC DNA]</scope>
    <source>
        <strain evidence="4">P4-7,KCTC 19426,CECT 7604</strain>
    </source>
</reference>
<feature type="region of interest" description="Disordered" evidence="1">
    <location>
        <begin position="1"/>
        <end position="47"/>
    </location>
</feature>
<evidence type="ECO:0000313" key="4">
    <source>
        <dbReference type="Proteomes" id="UP000198741"/>
    </source>
</evidence>
<proteinExistence type="predicted"/>
<dbReference type="AlphaFoldDB" id="A0A1H0J5A8"/>
<keyword evidence="2" id="KW-1133">Transmembrane helix</keyword>
<keyword evidence="4" id="KW-1185">Reference proteome</keyword>
<feature type="transmembrane region" description="Helical" evidence="2">
    <location>
        <begin position="84"/>
        <end position="105"/>
    </location>
</feature>
<name>A0A1H0J5A8_9ACTN</name>
<feature type="transmembrane region" description="Helical" evidence="2">
    <location>
        <begin position="53"/>
        <end position="78"/>
    </location>
</feature>
<evidence type="ECO:0000256" key="1">
    <source>
        <dbReference type="SAM" id="MobiDB-lite"/>
    </source>
</evidence>
<keyword evidence="2" id="KW-0472">Membrane</keyword>
<sequence length="124" mass="12962">MTAATAGRRESRREPPGRYPGRVTSPEPEADRDAAVSVRTASRSKTRRKAAPLAKIGMALFAVGLLAVFADMALFAAGSRNLPVWVNLAAMLAPVGLGLGLIGVVRENRAASPALAARRGSAQR</sequence>
<accession>A0A1H0J5A8</accession>
<evidence type="ECO:0000256" key="2">
    <source>
        <dbReference type="SAM" id="Phobius"/>
    </source>
</evidence>
<protein>
    <submittedName>
        <fullName evidence="3">Uncharacterized protein</fullName>
    </submittedName>
</protein>
<dbReference type="EMBL" id="LT629710">
    <property type="protein sequence ID" value="SDO38649.1"/>
    <property type="molecule type" value="Genomic_DNA"/>
</dbReference>
<organism evidence="3 4">
    <name type="scientific">Nakamurella panacisegetis</name>
    <dbReference type="NCBI Taxonomy" id="1090615"/>
    <lineage>
        <taxon>Bacteria</taxon>
        <taxon>Bacillati</taxon>
        <taxon>Actinomycetota</taxon>
        <taxon>Actinomycetes</taxon>
        <taxon>Nakamurellales</taxon>
        <taxon>Nakamurellaceae</taxon>
        <taxon>Nakamurella</taxon>
    </lineage>
</organism>
<dbReference type="Proteomes" id="UP000198741">
    <property type="component" value="Chromosome I"/>
</dbReference>
<keyword evidence="2" id="KW-0812">Transmembrane</keyword>
<evidence type="ECO:0000313" key="3">
    <source>
        <dbReference type="EMBL" id="SDO38649.1"/>
    </source>
</evidence>
<gene>
    <name evidence="3" type="ORF">SAMN04515671_0776</name>
</gene>
<feature type="compositionally biased region" description="Basic and acidic residues" evidence="1">
    <location>
        <begin position="7"/>
        <end position="16"/>
    </location>
</feature>